<keyword evidence="7 9" id="KW-0234">DNA repair</keyword>
<name>A0A316E3Z2_9FLAO</name>
<dbReference type="NCBIfam" id="TIGR01070">
    <property type="entry name" value="mutS1"/>
    <property type="match status" value="1"/>
</dbReference>
<dbReference type="Gene3D" id="3.30.420.110">
    <property type="entry name" value="MutS, connector domain"/>
    <property type="match status" value="1"/>
</dbReference>
<dbReference type="Gene3D" id="1.10.1420.10">
    <property type="match status" value="2"/>
</dbReference>
<dbReference type="InterPro" id="IPR036187">
    <property type="entry name" value="DNA_mismatch_repair_MutS_sf"/>
</dbReference>
<dbReference type="SMART" id="SM00534">
    <property type="entry name" value="MUTSac"/>
    <property type="match status" value="1"/>
</dbReference>
<dbReference type="PANTHER" id="PTHR11361:SF34">
    <property type="entry name" value="DNA MISMATCH REPAIR PROTEIN MSH1, MITOCHONDRIAL"/>
    <property type="match status" value="1"/>
</dbReference>
<dbReference type="InterPro" id="IPR007860">
    <property type="entry name" value="DNA_mmatch_repair_MutS_con_dom"/>
</dbReference>
<dbReference type="GO" id="GO:0030983">
    <property type="term" value="F:mismatched DNA binding"/>
    <property type="evidence" value="ECO:0007669"/>
    <property type="project" value="InterPro"/>
</dbReference>
<evidence type="ECO:0000256" key="5">
    <source>
        <dbReference type="ARBA" id="ARBA00022840"/>
    </source>
</evidence>
<evidence type="ECO:0000256" key="9">
    <source>
        <dbReference type="HAMAP-Rule" id="MF_00096"/>
    </source>
</evidence>
<dbReference type="EMBL" id="QGGQ01000002">
    <property type="protein sequence ID" value="PWK25121.1"/>
    <property type="molecule type" value="Genomic_DNA"/>
</dbReference>
<dbReference type="Pfam" id="PF05190">
    <property type="entry name" value="MutS_IV"/>
    <property type="match status" value="1"/>
</dbReference>
<feature type="binding site" evidence="9">
    <location>
        <begin position="619"/>
        <end position="626"/>
    </location>
    <ligand>
        <name>ATP</name>
        <dbReference type="ChEBI" id="CHEBI:30616"/>
    </ligand>
</feature>
<evidence type="ECO:0000256" key="4">
    <source>
        <dbReference type="ARBA" id="ARBA00022763"/>
    </source>
</evidence>
<dbReference type="PROSITE" id="PS00486">
    <property type="entry name" value="DNA_MISMATCH_REPAIR_2"/>
    <property type="match status" value="1"/>
</dbReference>
<dbReference type="InterPro" id="IPR007861">
    <property type="entry name" value="DNA_mismatch_repair_MutS_clamp"/>
</dbReference>
<keyword evidence="3 9" id="KW-0547">Nucleotide-binding</keyword>
<evidence type="ECO:0000256" key="2">
    <source>
        <dbReference type="ARBA" id="ARBA00021982"/>
    </source>
</evidence>
<dbReference type="GO" id="GO:0005524">
    <property type="term" value="F:ATP binding"/>
    <property type="evidence" value="ECO:0007669"/>
    <property type="project" value="UniProtKB-UniRule"/>
</dbReference>
<dbReference type="Proteomes" id="UP000245667">
    <property type="component" value="Unassembled WGS sequence"/>
</dbReference>
<evidence type="ECO:0000313" key="12">
    <source>
        <dbReference type="EMBL" id="PWK25121.1"/>
    </source>
</evidence>
<dbReference type="Pfam" id="PF01624">
    <property type="entry name" value="MutS_I"/>
    <property type="match status" value="1"/>
</dbReference>
<dbReference type="FunFam" id="3.40.50.300:FF:000870">
    <property type="entry name" value="MutS protein homolog 4"/>
    <property type="match status" value="1"/>
</dbReference>
<dbReference type="GO" id="GO:0140664">
    <property type="term" value="F:ATP-dependent DNA damage sensor activity"/>
    <property type="evidence" value="ECO:0007669"/>
    <property type="project" value="InterPro"/>
</dbReference>
<comment type="function">
    <text evidence="8 9">This protein is involved in the repair of mismatches in DNA. It is possible that it carries out the mismatch recognition step. This protein has a weak ATPase activity.</text>
</comment>
<dbReference type="InterPro" id="IPR007695">
    <property type="entry name" value="DNA_mismatch_repair_MutS-lik_N"/>
</dbReference>
<evidence type="ECO:0000256" key="3">
    <source>
        <dbReference type="ARBA" id="ARBA00022741"/>
    </source>
</evidence>
<dbReference type="Pfam" id="PF05188">
    <property type="entry name" value="MutS_II"/>
    <property type="match status" value="1"/>
</dbReference>
<dbReference type="SUPFAM" id="SSF53150">
    <property type="entry name" value="DNA repair protein MutS, domain II"/>
    <property type="match status" value="1"/>
</dbReference>
<dbReference type="InterPro" id="IPR005748">
    <property type="entry name" value="DNA_mismatch_repair_MutS"/>
</dbReference>
<dbReference type="GO" id="GO:0003684">
    <property type="term" value="F:damaged DNA binding"/>
    <property type="evidence" value="ECO:0007669"/>
    <property type="project" value="UniProtKB-UniRule"/>
</dbReference>
<dbReference type="GO" id="GO:0006298">
    <property type="term" value="P:mismatch repair"/>
    <property type="evidence" value="ECO:0007669"/>
    <property type="project" value="UniProtKB-UniRule"/>
</dbReference>
<feature type="domain" description="DNA mismatch repair proteins mutS family" evidence="11">
    <location>
        <begin position="693"/>
        <end position="709"/>
    </location>
</feature>
<dbReference type="Gene3D" id="3.40.1170.10">
    <property type="entry name" value="DNA repair protein MutS, domain I"/>
    <property type="match status" value="1"/>
</dbReference>
<evidence type="ECO:0000256" key="6">
    <source>
        <dbReference type="ARBA" id="ARBA00023125"/>
    </source>
</evidence>
<protein>
    <recommendedName>
        <fullName evidence="2 9">DNA mismatch repair protein MutS</fullName>
    </recommendedName>
</protein>
<keyword evidence="6 9" id="KW-0238">DNA-binding</keyword>
<accession>A0A316E3Z2</accession>
<dbReference type="AlphaFoldDB" id="A0A316E3Z2"/>
<dbReference type="Pfam" id="PF05192">
    <property type="entry name" value="MutS_III"/>
    <property type="match status" value="1"/>
</dbReference>
<evidence type="ECO:0000313" key="13">
    <source>
        <dbReference type="Proteomes" id="UP000245667"/>
    </source>
</evidence>
<dbReference type="FunFam" id="3.40.1170.10:FF:000001">
    <property type="entry name" value="DNA mismatch repair protein MutS"/>
    <property type="match status" value="1"/>
</dbReference>
<keyword evidence="4 9" id="KW-0227">DNA damage</keyword>
<dbReference type="CDD" id="cd03284">
    <property type="entry name" value="ABC_MutS1"/>
    <property type="match status" value="1"/>
</dbReference>
<dbReference type="InterPro" id="IPR036678">
    <property type="entry name" value="MutS_con_dom_sf"/>
</dbReference>
<dbReference type="NCBIfam" id="NF003810">
    <property type="entry name" value="PRK05399.1"/>
    <property type="match status" value="1"/>
</dbReference>
<dbReference type="InterPro" id="IPR017261">
    <property type="entry name" value="DNA_mismatch_repair_MutS/MSH"/>
</dbReference>
<dbReference type="InterPro" id="IPR016151">
    <property type="entry name" value="DNA_mismatch_repair_MutS_N"/>
</dbReference>
<dbReference type="Pfam" id="PF00488">
    <property type="entry name" value="MutS_V"/>
    <property type="match status" value="1"/>
</dbReference>
<dbReference type="SUPFAM" id="SSF48334">
    <property type="entry name" value="DNA repair protein MutS, domain III"/>
    <property type="match status" value="1"/>
</dbReference>
<proteinExistence type="inferred from homology"/>
<keyword evidence="5 9" id="KW-0067">ATP-binding</keyword>
<dbReference type="Gene3D" id="3.40.50.300">
    <property type="entry name" value="P-loop containing nucleotide triphosphate hydrolases"/>
    <property type="match status" value="1"/>
</dbReference>
<dbReference type="SUPFAM" id="SSF52540">
    <property type="entry name" value="P-loop containing nucleoside triphosphate hydrolases"/>
    <property type="match status" value="1"/>
</dbReference>
<organism evidence="12 13">
    <name type="scientific">Maribacter polysiphoniae</name>
    <dbReference type="NCBI Taxonomy" id="429344"/>
    <lineage>
        <taxon>Bacteria</taxon>
        <taxon>Pseudomonadati</taxon>
        <taxon>Bacteroidota</taxon>
        <taxon>Flavobacteriia</taxon>
        <taxon>Flavobacteriales</taxon>
        <taxon>Flavobacteriaceae</taxon>
        <taxon>Maribacter</taxon>
    </lineage>
</organism>
<comment type="similarity">
    <text evidence="1 9 10">Belongs to the DNA mismatch repair MutS family.</text>
</comment>
<reference evidence="12 13" key="1">
    <citation type="submission" date="2018-05" db="EMBL/GenBank/DDBJ databases">
        <title>Genomic Encyclopedia of Archaeal and Bacterial Type Strains, Phase II (KMG-II): from individual species to whole genera.</title>
        <authorList>
            <person name="Goeker M."/>
        </authorList>
    </citation>
    <scope>NUCLEOTIDE SEQUENCE [LARGE SCALE GENOMIC DNA]</scope>
    <source>
        <strain evidence="12 13">DSM 23514</strain>
    </source>
</reference>
<gene>
    <name evidence="9" type="primary">mutS</name>
    <name evidence="12" type="ORF">LX92_01490</name>
</gene>
<dbReference type="GO" id="GO:0005829">
    <property type="term" value="C:cytosol"/>
    <property type="evidence" value="ECO:0007669"/>
    <property type="project" value="TreeGrafter"/>
</dbReference>
<dbReference type="InterPro" id="IPR045076">
    <property type="entry name" value="MutS"/>
</dbReference>
<dbReference type="InterPro" id="IPR027417">
    <property type="entry name" value="P-loop_NTPase"/>
</dbReference>
<sequence length="873" mass="99100">MADKKKTKKVTPLMKQYNTIKTKYPDALLLFRVGDFYETFGEDAVKASKILGIILTHRNNGGDRTELAGFPHHSLNTYLPKLVKAGQRVAICDQLEDPKLTKSIVKRGVTELVTPGVALNDDILNAKTNNFLCAVHFGRKLLGVSFLDISTGEFLVAEGNEEQIDKLLQNLGPNEILVSKSHKTEFLSVFGNQYHTFFTEDWLFQEDYALETLTNHFKTNSLKGFGVDQLRNGIIAAGVVLHYLSETQHRQLQHINTIKRIAEEEYIWMDRFTIKNLELYHSPNNNAVTLLEVIDHTISPMGGRMLKRWLALPLKNIEKIRRRHQVISYLIKEETDFGKLRQHMKLMGDFERLISKVATGKINPKEVVLLKNSLEAILPIKQLTKNCPNEALRLIGDQLHSCDMLRSKIKEMINEEAPVNVNKGNVIAKGYSEELDELRGLAFSGKEYLDKMLERETEKTGISSLKIASNNVFGYYIEVRNTHKDKVPETWIRKQTLVNAERYITEELKEYEAKILGAEERILTLEQQLFAQLVVWMQEYIVPVQNNAYQIATLDCLCGFTQLAKSNDYNEPMLNDSTELEIIGGRHPVIEKQLPLGEAYITNDVILNRENQQIIMITGPNMSGKSAILRQTALIVLLAQMGSFVPAESAQIGYVDKIFTRVGASDNISMGESTFMVEMNETASILNNLSERSLILLDEIGRGTSTYDGISIAWAISEYLHEHPARAKTLFATHYHELNEMASTFGRIKNYNVSVKELKDKVLFLRKLTPGGSEHSFGIHVAKMAGMPQQVIYKANKILKKLEKSHSSEELTDKLHAVQDEMQLSFFNLDDPLLEQIKEEIIHLDINTLTPVEALMKLNEIKRLLTKNKKATS</sequence>
<dbReference type="PIRSF" id="PIRSF037677">
    <property type="entry name" value="DNA_mis_repair_Msh6"/>
    <property type="match status" value="1"/>
</dbReference>
<dbReference type="InterPro" id="IPR000432">
    <property type="entry name" value="DNA_mismatch_repair_MutS_C"/>
</dbReference>
<dbReference type="SMART" id="SM00533">
    <property type="entry name" value="MUTSd"/>
    <property type="match status" value="1"/>
</dbReference>
<evidence type="ECO:0000256" key="8">
    <source>
        <dbReference type="ARBA" id="ARBA00024647"/>
    </source>
</evidence>
<dbReference type="PANTHER" id="PTHR11361">
    <property type="entry name" value="DNA MISMATCH REPAIR PROTEIN MUTS FAMILY MEMBER"/>
    <property type="match status" value="1"/>
</dbReference>
<dbReference type="HAMAP" id="MF_00096">
    <property type="entry name" value="MutS"/>
    <property type="match status" value="1"/>
</dbReference>
<dbReference type="InterPro" id="IPR007696">
    <property type="entry name" value="DNA_mismatch_repair_MutS_core"/>
</dbReference>
<evidence type="ECO:0000256" key="1">
    <source>
        <dbReference type="ARBA" id="ARBA00006271"/>
    </source>
</evidence>
<evidence type="ECO:0000256" key="7">
    <source>
        <dbReference type="ARBA" id="ARBA00023204"/>
    </source>
</evidence>
<evidence type="ECO:0000259" key="11">
    <source>
        <dbReference type="PROSITE" id="PS00486"/>
    </source>
</evidence>
<dbReference type="SUPFAM" id="SSF55271">
    <property type="entry name" value="DNA repair protein MutS, domain I"/>
    <property type="match status" value="1"/>
</dbReference>
<comment type="caution">
    <text evidence="12">The sequence shown here is derived from an EMBL/GenBank/DDBJ whole genome shotgun (WGS) entry which is preliminary data.</text>
</comment>
<evidence type="ECO:0000256" key="10">
    <source>
        <dbReference type="RuleBase" id="RU003756"/>
    </source>
</evidence>